<feature type="compositionally biased region" description="Low complexity" evidence="1">
    <location>
        <begin position="457"/>
        <end position="478"/>
    </location>
</feature>
<sequence length="826" mass="90168">MSDLPRNTEILLPSLPTKTVTFHPTRATIVREIPATIHPGNNTLIIHGLDPKTDFDSIRIEGSGPACVTDFQTEVVRSRLFLGEKDGEDGSCSDDDEEGSSDEEDEEEEPEELRLVRTELGAAKERLALAGVRRDVSGSVIAFLEEQRRGLVVNQSGSGWERQQQQQVEVWKVGEFIDVFNKRGSEEGEKHYRAGVEVEEAEKVVERLTLKAEKVERRVYKEKRKREAAREKERRVREAGKMQRRERKERLEREQKQFRKAVVGEVVVHLEGDASSTVEDGDEDDNHNTTTSKSNVMLRLSYVVAGPTWMPRYDLSINTPASSAKMVYRAEFRNACSETWREARVTLSTSQASFSGLGECIPSLKAWQLTVEADNKNQEQISWEKILRSGPEQPPIVQPLKLFRPQQQQQQQRQQPVTGSSLFGVANVQPNSQQPVQSGGGLFGTAQRPAGTSSLFGPGSSAPPQQAQIAGAPAFGAQSAPPPPVPSAGLFGSAPASSSPHPTSGPLFGGVPGAMSGSPFGGSSRGPMGTVTAAMPTFGFSSRAAAQVSAMPPAPLAAGNPEPSETPDNDVHEAVQQELDVLSPPTPLTADLEHQDSFQQDYGLTTTYDLPGRRTLTPSLVPRRHLLADLDLDSVTLAYMVVPKHRAAAFLRAEIQNSSSVSLLRGKVGITIDGTFLGTADVPSCGPKESFTLPLGVDPLIQVTYGRPTVRRVTGGRGLFFQKEEAAVFRRTCRVRNTRSNAVVVTVVDQVPVSEDEQLRVQILEPNGLVKEGDEVRHVAQVKEGKVRLAKNGEVKWTVKLEPGKDVQLVLEYEARVPVGSEVSEV</sequence>
<feature type="compositionally biased region" description="Low complexity" evidence="1">
    <location>
        <begin position="492"/>
        <end position="506"/>
    </location>
</feature>
<dbReference type="EMBL" id="KZ824301">
    <property type="protein sequence ID" value="RAL09758.1"/>
    <property type="molecule type" value="Genomic_DNA"/>
</dbReference>
<feature type="region of interest" description="Disordered" evidence="1">
    <location>
        <begin position="273"/>
        <end position="292"/>
    </location>
</feature>
<dbReference type="VEuPathDB" id="FungiDB:BO97DRAFT_407515"/>
<dbReference type="Pfam" id="PF13600">
    <property type="entry name" value="DUF4140"/>
    <property type="match status" value="1"/>
</dbReference>
<feature type="region of interest" description="Disordered" evidence="1">
    <location>
        <begin position="430"/>
        <end position="528"/>
    </location>
</feature>
<evidence type="ECO:0000313" key="5">
    <source>
        <dbReference type="Proteomes" id="UP000248961"/>
    </source>
</evidence>
<dbReference type="PANTHER" id="PTHR31005">
    <property type="entry name" value="DUF4139 DOMAIN-CONTAINING PROTEIN"/>
    <property type="match status" value="1"/>
</dbReference>
<dbReference type="OrthoDB" id="10068793at2759"/>
<dbReference type="InterPro" id="IPR025554">
    <property type="entry name" value="DUF4140"/>
</dbReference>
<reference evidence="4 5" key="1">
    <citation type="submission" date="2018-02" db="EMBL/GenBank/DDBJ databases">
        <title>The genomes of Aspergillus section Nigri reveals drivers in fungal speciation.</title>
        <authorList>
            <consortium name="DOE Joint Genome Institute"/>
            <person name="Vesth T.C."/>
            <person name="Nybo J."/>
            <person name="Theobald S."/>
            <person name="Brandl J."/>
            <person name="Frisvad J.C."/>
            <person name="Nielsen K.F."/>
            <person name="Lyhne E.K."/>
            <person name="Kogle M.E."/>
            <person name="Kuo A."/>
            <person name="Riley R."/>
            <person name="Clum A."/>
            <person name="Nolan M."/>
            <person name="Lipzen A."/>
            <person name="Salamov A."/>
            <person name="Henrissat B."/>
            <person name="Wiebenga A."/>
            <person name="De vries R.P."/>
            <person name="Grigoriev I.V."/>
            <person name="Mortensen U.H."/>
            <person name="Andersen M.R."/>
            <person name="Baker S.E."/>
        </authorList>
    </citation>
    <scope>NUCLEOTIDE SEQUENCE [LARGE SCALE GENOMIC DNA]</scope>
    <source>
        <strain evidence="4 5">CBS 101889</strain>
    </source>
</reference>
<evidence type="ECO:0000256" key="1">
    <source>
        <dbReference type="SAM" id="MobiDB-lite"/>
    </source>
</evidence>
<feature type="compositionally biased region" description="Basic and acidic residues" evidence="1">
    <location>
        <begin position="228"/>
        <end position="250"/>
    </location>
</feature>
<feature type="domain" description="DUF4139" evidence="2">
    <location>
        <begin position="298"/>
        <end position="818"/>
    </location>
</feature>
<dbReference type="InterPro" id="IPR011935">
    <property type="entry name" value="CHP02231"/>
</dbReference>
<evidence type="ECO:0000313" key="4">
    <source>
        <dbReference type="EMBL" id="RAL09758.1"/>
    </source>
</evidence>
<dbReference type="Proteomes" id="UP000248961">
    <property type="component" value="Unassembled WGS sequence"/>
</dbReference>
<feature type="region of interest" description="Disordered" evidence="1">
    <location>
        <begin position="551"/>
        <end position="570"/>
    </location>
</feature>
<evidence type="ECO:0000259" key="3">
    <source>
        <dbReference type="Pfam" id="PF13600"/>
    </source>
</evidence>
<feature type="compositionally biased region" description="Acidic residues" evidence="1">
    <location>
        <begin position="86"/>
        <end position="111"/>
    </location>
</feature>
<dbReference type="GeneID" id="37199945"/>
<feature type="domain" description="DUF4140" evidence="3">
    <location>
        <begin position="20"/>
        <end position="129"/>
    </location>
</feature>
<dbReference type="Pfam" id="PF13598">
    <property type="entry name" value="DUF4139"/>
    <property type="match status" value="1"/>
</dbReference>
<gene>
    <name evidence="4" type="ORF">BO97DRAFT_407515</name>
</gene>
<protein>
    <recommendedName>
        <fullName evidence="6">DUF4139 domain-containing protein</fullName>
    </recommendedName>
</protein>
<evidence type="ECO:0008006" key="6">
    <source>
        <dbReference type="Google" id="ProtNLM"/>
    </source>
</evidence>
<dbReference type="PANTHER" id="PTHR31005:SF8">
    <property type="entry name" value="DUF4139 DOMAIN-CONTAINING PROTEIN"/>
    <property type="match status" value="1"/>
</dbReference>
<feature type="region of interest" description="Disordered" evidence="1">
    <location>
        <begin position="223"/>
        <end position="250"/>
    </location>
</feature>
<keyword evidence="5" id="KW-1185">Reference proteome</keyword>
<dbReference type="RefSeq" id="XP_025548912.1">
    <property type="nucleotide sequence ID" value="XM_025695656.1"/>
</dbReference>
<dbReference type="InterPro" id="IPR037291">
    <property type="entry name" value="DUF4139"/>
</dbReference>
<name>A0A395HSC3_ASPHC</name>
<accession>A0A395HSC3</accession>
<feature type="region of interest" description="Disordered" evidence="1">
    <location>
        <begin position="84"/>
        <end position="113"/>
    </location>
</feature>
<organism evidence="4 5">
    <name type="scientific">Aspergillus homomorphus (strain CBS 101889)</name>
    <dbReference type="NCBI Taxonomy" id="1450537"/>
    <lineage>
        <taxon>Eukaryota</taxon>
        <taxon>Fungi</taxon>
        <taxon>Dikarya</taxon>
        <taxon>Ascomycota</taxon>
        <taxon>Pezizomycotina</taxon>
        <taxon>Eurotiomycetes</taxon>
        <taxon>Eurotiomycetidae</taxon>
        <taxon>Eurotiales</taxon>
        <taxon>Aspergillaceae</taxon>
        <taxon>Aspergillus</taxon>
        <taxon>Aspergillus subgen. Circumdati</taxon>
    </lineage>
</organism>
<dbReference type="STRING" id="1450537.A0A395HSC3"/>
<dbReference type="AlphaFoldDB" id="A0A395HSC3"/>
<evidence type="ECO:0000259" key="2">
    <source>
        <dbReference type="Pfam" id="PF13598"/>
    </source>
</evidence>
<proteinExistence type="predicted"/>